<dbReference type="InterPro" id="IPR002695">
    <property type="entry name" value="PurH-like"/>
</dbReference>
<reference evidence="11" key="1">
    <citation type="journal article" date="2019" name="Int. J. Syst. Evol. Microbiol.">
        <title>The Global Catalogue of Microorganisms (GCM) 10K type strain sequencing project: providing services to taxonomists for standard genome sequencing and annotation.</title>
        <authorList>
            <consortium name="The Broad Institute Genomics Platform"/>
            <consortium name="The Broad Institute Genome Sequencing Center for Infectious Disease"/>
            <person name="Wu L."/>
            <person name="Ma J."/>
        </authorList>
    </citation>
    <scope>NUCLEOTIDE SEQUENCE [LARGE SCALE GENOMIC DNA]</scope>
    <source>
        <strain evidence="11">JCM 17664</strain>
    </source>
</reference>
<dbReference type="SMART" id="SM00798">
    <property type="entry name" value="AICARFT_IMPCHas"/>
    <property type="match status" value="1"/>
</dbReference>
<proteinExistence type="inferred from homology"/>
<dbReference type="PANTHER" id="PTHR11692:SF0">
    <property type="entry name" value="BIFUNCTIONAL PURINE BIOSYNTHESIS PROTEIN ATIC"/>
    <property type="match status" value="1"/>
</dbReference>
<dbReference type="NCBIfam" id="NF002049">
    <property type="entry name" value="PRK00881.1"/>
    <property type="match status" value="1"/>
</dbReference>
<comment type="catalytic activity">
    <reaction evidence="8">
        <text>(6R)-10-formyltetrahydrofolate + 5-amino-1-(5-phospho-beta-D-ribosyl)imidazole-4-carboxamide = 5-formamido-1-(5-phospho-D-ribosyl)imidazole-4-carboxamide + (6S)-5,6,7,8-tetrahydrofolate</text>
        <dbReference type="Rhea" id="RHEA:22192"/>
        <dbReference type="ChEBI" id="CHEBI:57453"/>
        <dbReference type="ChEBI" id="CHEBI:58467"/>
        <dbReference type="ChEBI" id="CHEBI:58475"/>
        <dbReference type="ChEBI" id="CHEBI:195366"/>
        <dbReference type="EC" id="2.1.2.3"/>
    </reaction>
</comment>
<dbReference type="Gene3D" id="3.40.140.20">
    <property type="match status" value="2"/>
</dbReference>
<keyword evidence="4 8" id="KW-0808">Transferase</keyword>
<comment type="catalytic activity">
    <reaction evidence="8">
        <text>IMP + H2O = 5-formamido-1-(5-phospho-D-ribosyl)imidazole-4-carboxamide</text>
        <dbReference type="Rhea" id="RHEA:18445"/>
        <dbReference type="ChEBI" id="CHEBI:15377"/>
        <dbReference type="ChEBI" id="CHEBI:58053"/>
        <dbReference type="ChEBI" id="CHEBI:58467"/>
        <dbReference type="EC" id="3.5.4.10"/>
    </reaction>
</comment>
<dbReference type="InterPro" id="IPR011607">
    <property type="entry name" value="MGS-like_dom"/>
</dbReference>
<dbReference type="EC" id="2.1.2.3" evidence="8"/>
<evidence type="ECO:0000259" key="9">
    <source>
        <dbReference type="PROSITE" id="PS51855"/>
    </source>
</evidence>
<dbReference type="EC" id="3.5.4.10" evidence="8"/>
<evidence type="ECO:0000313" key="10">
    <source>
        <dbReference type="EMBL" id="GAA4310050.1"/>
    </source>
</evidence>
<accession>A0ABP8FT43</accession>
<dbReference type="PANTHER" id="PTHR11692">
    <property type="entry name" value="BIFUNCTIONAL PURINE BIOSYNTHESIS PROTEIN PURH"/>
    <property type="match status" value="1"/>
</dbReference>
<dbReference type="CDD" id="cd01421">
    <property type="entry name" value="IMPCH"/>
    <property type="match status" value="1"/>
</dbReference>
<protein>
    <recommendedName>
        <fullName evidence="8">Bifunctional purine biosynthesis protein PurH</fullName>
    </recommendedName>
    <domain>
        <recommendedName>
            <fullName evidence="8">Phosphoribosylaminoimidazolecarboxamide formyltransferase</fullName>
            <ecNumber evidence="8">2.1.2.3</ecNumber>
        </recommendedName>
        <alternativeName>
            <fullName evidence="8">AICAR transformylase</fullName>
        </alternativeName>
    </domain>
    <domain>
        <recommendedName>
            <fullName evidence="8">IMP cyclohydrolase</fullName>
            <ecNumber evidence="8">3.5.4.10</ecNumber>
        </recommendedName>
        <alternativeName>
            <fullName evidence="8">ATIC</fullName>
        </alternativeName>
        <alternativeName>
            <fullName evidence="8">IMP synthase</fullName>
        </alternativeName>
        <alternativeName>
            <fullName evidence="8">Inosinicase</fullName>
        </alternativeName>
    </domain>
</protein>
<keyword evidence="11" id="KW-1185">Reference proteome</keyword>
<keyword evidence="5 8" id="KW-0658">Purine biosynthesis</keyword>
<dbReference type="Pfam" id="PF02142">
    <property type="entry name" value="MGS"/>
    <property type="match status" value="1"/>
</dbReference>
<keyword evidence="6 8" id="KW-0378">Hydrolase</keyword>
<evidence type="ECO:0000256" key="3">
    <source>
        <dbReference type="ARBA" id="ARBA00007667"/>
    </source>
</evidence>
<dbReference type="SUPFAM" id="SSF53927">
    <property type="entry name" value="Cytidine deaminase-like"/>
    <property type="match status" value="1"/>
</dbReference>
<evidence type="ECO:0000256" key="7">
    <source>
        <dbReference type="ARBA" id="ARBA00023268"/>
    </source>
</evidence>
<evidence type="ECO:0000256" key="5">
    <source>
        <dbReference type="ARBA" id="ARBA00022755"/>
    </source>
</evidence>
<dbReference type="Gene3D" id="3.40.50.1380">
    <property type="entry name" value="Methylglyoxal synthase-like domain"/>
    <property type="match status" value="1"/>
</dbReference>
<gene>
    <name evidence="8 10" type="primary">purH</name>
    <name evidence="10" type="ORF">GCM10023143_18240</name>
</gene>
<comment type="caution">
    <text evidence="10">The sequence shown here is derived from an EMBL/GenBank/DDBJ whole genome shotgun (WGS) entry which is preliminary data.</text>
</comment>
<dbReference type="InterPro" id="IPR024051">
    <property type="entry name" value="AICAR_Tfase_dup_dom_sf"/>
</dbReference>
<dbReference type="SUPFAM" id="SSF52335">
    <property type="entry name" value="Methylglyoxal synthase-like"/>
    <property type="match status" value="1"/>
</dbReference>
<dbReference type="SMART" id="SM00851">
    <property type="entry name" value="MGS"/>
    <property type="match status" value="1"/>
</dbReference>
<evidence type="ECO:0000256" key="4">
    <source>
        <dbReference type="ARBA" id="ARBA00022679"/>
    </source>
</evidence>
<dbReference type="Pfam" id="PF01808">
    <property type="entry name" value="AICARFT_IMPCHas"/>
    <property type="match status" value="1"/>
</dbReference>
<feature type="domain" description="MGS-like" evidence="9">
    <location>
        <begin position="1"/>
        <end position="147"/>
    </location>
</feature>
<dbReference type="InterPro" id="IPR016193">
    <property type="entry name" value="Cytidine_deaminase-like"/>
</dbReference>
<dbReference type="Proteomes" id="UP001501207">
    <property type="component" value="Unassembled WGS sequence"/>
</dbReference>
<evidence type="ECO:0000313" key="11">
    <source>
        <dbReference type="Proteomes" id="UP001501207"/>
    </source>
</evidence>
<evidence type="ECO:0000256" key="2">
    <source>
        <dbReference type="ARBA" id="ARBA00004954"/>
    </source>
</evidence>
<evidence type="ECO:0000256" key="6">
    <source>
        <dbReference type="ARBA" id="ARBA00022801"/>
    </source>
</evidence>
<dbReference type="PIRSF" id="PIRSF000414">
    <property type="entry name" value="AICARFT_IMPCHas"/>
    <property type="match status" value="1"/>
</dbReference>
<comment type="similarity">
    <text evidence="3 8">Belongs to the PurH family.</text>
</comment>
<dbReference type="PROSITE" id="PS51855">
    <property type="entry name" value="MGS"/>
    <property type="match status" value="1"/>
</dbReference>
<organism evidence="10 11">
    <name type="scientific">Compostibacter hankyongensis</name>
    <dbReference type="NCBI Taxonomy" id="1007089"/>
    <lineage>
        <taxon>Bacteria</taxon>
        <taxon>Pseudomonadati</taxon>
        <taxon>Bacteroidota</taxon>
        <taxon>Chitinophagia</taxon>
        <taxon>Chitinophagales</taxon>
        <taxon>Chitinophagaceae</taxon>
        <taxon>Compostibacter</taxon>
    </lineage>
</organism>
<keyword evidence="7 8" id="KW-0511">Multifunctional enzyme</keyword>
<sequence>MQKQIKSALISVFHKDGLENIIKQLHALGVTIYSTGGTQQFIESQGVPCVAVEALTAYPGILGGRVKTLHPKVFGGILARRTDAGDQAQLQQYEIPEIDLVIVDLYPFEETVKNTREEQQIIEKIDIGGVSLIRAAGKNYKDVVVIASGREYPVLENILAEQQGKTTVEERRKLAATAFEHCAHYDVAIAQYFMQEQEPTYFQQSAAPAHVLRYGENPHQQGVFYGRLEDTFQQLHGKAISYNNLVDIDAACQLVQEFDPAADATFAVIKHTNPCGIATRPTLKEAWEAALAGDRESAFGGVLVCNAKVDRDTAAAVSEIFFEILVAPDFDPEALAVLQQKKNRILLRQLQPVRVAQLSKNMVNGVLVQDPDRGNYQEWKDAARTCTAAEKADLAFANLVCKHLKSNAIALVKDRQLIGKGCGQTSRVDALRHALEKARQFDFDLQGAVMASDAFFPFDDCVRIAQEAGITAVIQPGGSIRDGDSIRFCQENNMAMVLTGMRHFKH</sequence>
<dbReference type="RefSeq" id="WP_344978433.1">
    <property type="nucleotide sequence ID" value="NZ_BAABFN010000004.1"/>
</dbReference>
<evidence type="ECO:0000256" key="1">
    <source>
        <dbReference type="ARBA" id="ARBA00004844"/>
    </source>
</evidence>
<comment type="domain">
    <text evidence="8">The IMP cyclohydrolase activity resides in the N-terminal region.</text>
</comment>
<dbReference type="HAMAP" id="MF_00139">
    <property type="entry name" value="PurH"/>
    <property type="match status" value="1"/>
</dbReference>
<dbReference type="InterPro" id="IPR036914">
    <property type="entry name" value="MGS-like_dom_sf"/>
</dbReference>
<dbReference type="EMBL" id="BAABFN010000004">
    <property type="protein sequence ID" value="GAA4310050.1"/>
    <property type="molecule type" value="Genomic_DNA"/>
</dbReference>
<comment type="pathway">
    <text evidence="1 8">Purine metabolism; IMP biosynthesis via de novo pathway; IMP from 5-formamido-1-(5-phospho-D-ribosyl)imidazole-4-carboxamide: step 1/1.</text>
</comment>
<name>A0ABP8FT43_9BACT</name>
<evidence type="ECO:0000256" key="8">
    <source>
        <dbReference type="HAMAP-Rule" id="MF_00139"/>
    </source>
</evidence>
<comment type="pathway">
    <text evidence="2 8">Purine metabolism; IMP biosynthesis via de novo pathway; 5-formamido-1-(5-phospho-D-ribosyl)imidazole-4-carboxamide from 5-amino-1-(5-phospho-D-ribosyl)imidazole-4-carboxamide (10-formyl THF route): step 1/1.</text>
</comment>